<protein>
    <submittedName>
        <fullName evidence="1">Uncharacterized protein</fullName>
    </submittedName>
</protein>
<keyword evidence="2" id="KW-1185">Reference proteome</keyword>
<evidence type="ECO:0000313" key="1">
    <source>
        <dbReference type="EMBL" id="GIY89251.1"/>
    </source>
</evidence>
<sequence length="95" mass="11114">MKSFKDRTHTLWHALGAKPLAPQRPFPLHDHFVFFLPPANRLFYWLSIDCICFIKRIIPKKKLNSKGILSSCRYNFPQSPQRPQQHHLLAGLCFG</sequence>
<reference evidence="1 2" key="1">
    <citation type="submission" date="2021-06" db="EMBL/GenBank/DDBJ databases">
        <title>Caerostris darwini draft genome.</title>
        <authorList>
            <person name="Kono N."/>
            <person name="Arakawa K."/>
        </authorList>
    </citation>
    <scope>NUCLEOTIDE SEQUENCE [LARGE SCALE GENOMIC DNA]</scope>
</reference>
<dbReference type="AlphaFoldDB" id="A0AAV4X5H2"/>
<dbReference type="Proteomes" id="UP001054837">
    <property type="component" value="Unassembled WGS sequence"/>
</dbReference>
<dbReference type="EMBL" id="BPLQ01015594">
    <property type="protein sequence ID" value="GIY89251.1"/>
    <property type="molecule type" value="Genomic_DNA"/>
</dbReference>
<name>A0AAV4X5H2_9ARAC</name>
<organism evidence="1 2">
    <name type="scientific">Caerostris darwini</name>
    <dbReference type="NCBI Taxonomy" id="1538125"/>
    <lineage>
        <taxon>Eukaryota</taxon>
        <taxon>Metazoa</taxon>
        <taxon>Ecdysozoa</taxon>
        <taxon>Arthropoda</taxon>
        <taxon>Chelicerata</taxon>
        <taxon>Arachnida</taxon>
        <taxon>Araneae</taxon>
        <taxon>Araneomorphae</taxon>
        <taxon>Entelegynae</taxon>
        <taxon>Araneoidea</taxon>
        <taxon>Araneidae</taxon>
        <taxon>Caerostris</taxon>
    </lineage>
</organism>
<accession>A0AAV4X5H2</accession>
<evidence type="ECO:0000313" key="2">
    <source>
        <dbReference type="Proteomes" id="UP001054837"/>
    </source>
</evidence>
<proteinExistence type="predicted"/>
<gene>
    <name evidence="1" type="ORF">CDAR_59211</name>
</gene>
<comment type="caution">
    <text evidence="1">The sequence shown here is derived from an EMBL/GenBank/DDBJ whole genome shotgun (WGS) entry which is preliminary data.</text>
</comment>